<keyword evidence="2" id="KW-0813">Transport</keyword>
<gene>
    <name evidence="7" type="ORF">JK363_11570</name>
</gene>
<dbReference type="Pfam" id="PF00085">
    <property type="entry name" value="Thioredoxin"/>
    <property type="match status" value="1"/>
</dbReference>
<evidence type="ECO:0000313" key="7">
    <source>
        <dbReference type="EMBL" id="MBL1097304.1"/>
    </source>
</evidence>
<dbReference type="PRINTS" id="PR00421">
    <property type="entry name" value="THIOREDOXIN"/>
</dbReference>
<reference evidence="7 8" key="1">
    <citation type="submission" date="2021-01" db="EMBL/GenBank/DDBJ databases">
        <title>WGS of actinomycetes isolated from Thailand.</title>
        <authorList>
            <person name="Thawai C."/>
        </authorList>
    </citation>
    <scope>NUCLEOTIDE SEQUENCE [LARGE SCALE GENOMIC DNA]</scope>
    <source>
        <strain evidence="7 8">CA1R205</strain>
    </source>
</reference>
<dbReference type="CDD" id="cd02947">
    <property type="entry name" value="TRX_family"/>
    <property type="match status" value="1"/>
</dbReference>
<dbReference type="RefSeq" id="WP_201875040.1">
    <property type="nucleotide sequence ID" value="NZ_JAERRF010000006.1"/>
</dbReference>
<dbReference type="EMBL" id="JAERRF010000006">
    <property type="protein sequence ID" value="MBL1097304.1"/>
    <property type="molecule type" value="Genomic_DNA"/>
</dbReference>
<evidence type="ECO:0000256" key="4">
    <source>
        <dbReference type="ARBA" id="ARBA00023157"/>
    </source>
</evidence>
<evidence type="ECO:0000256" key="1">
    <source>
        <dbReference type="ARBA" id="ARBA00008987"/>
    </source>
</evidence>
<organism evidence="7 8">
    <name type="scientific">Streptomyces coffeae</name>
    <dbReference type="NCBI Taxonomy" id="621382"/>
    <lineage>
        <taxon>Bacteria</taxon>
        <taxon>Bacillati</taxon>
        <taxon>Actinomycetota</taxon>
        <taxon>Actinomycetes</taxon>
        <taxon>Kitasatosporales</taxon>
        <taxon>Streptomycetaceae</taxon>
        <taxon>Streptomyces</taxon>
    </lineage>
</organism>
<dbReference type="Gene3D" id="3.40.30.10">
    <property type="entry name" value="Glutaredoxin"/>
    <property type="match status" value="1"/>
</dbReference>
<sequence>MSSRTVTCAHCGHVDQVPAVAEGRPRCGHCQEPLPWIADAGDSTFADVAEHAAPLVVVDFWAAWCGPCRISSPALEQVARERAGTIKLVRVDLDRNPRLAERFGIQAVPTQLILDRGETVARRAGAAPAATLRAWVDLVMTGLLDCQKR</sequence>
<dbReference type="InterPro" id="IPR017937">
    <property type="entry name" value="Thioredoxin_CS"/>
</dbReference>
<keyword evidence="5" id="KW-0676">Redox-active center</keyword>
<dbReference type="SUPFAM" id="SSF52833">
    <property type="entry name" value="Thioredoxin-like"/>
    <property type="match status" value="1"/>
</dbReference>
<keyword evidence="8" id="KW-1185">Reference proteome</keyword>
<name>A0ABS1NBL2_9ACTN</name>
<dbReference type="PROSITE" id="PS51352">
    <property type="entry name" value="THIOREDOXIN_2"/>
    <property type="match status" value="1"/>
</dbReference>
<dbReference type="PROSITE" id="PS00194">
    <property type="entry name" value="THIOREDOXIN_1"/>
    <property type="match status" value="1"/>
</dbReference>
<evidence type="ECO:0000256" key="5">
    <source>
        <dbReference type="ARBA" id="ARBA00023284"/>
    </source>
</evidence>
<dbReference type="InterPro" id="IPR036249">
    <property type="entry name" value="Thioredoxin-like_sf"/>
</dbReference>
<keyword evidence="3" id="KW-0249">Electron transport</keyword>
<evidence type="ECO:0000256" key="2">
    <source>
        <dbReference type="ARBA" id="ARBA00022448"/>
    </source>
</evidence>
<keyword evidence="4" id="KW-1015">Disulfide bond</keyword>
<comment type="similarity">
    <text evidence="1">Belongs to the thioredoxin family.</text>
</comment>
<dbReference type="PANTHER" id="PTHR45663:SF11">
    <property type="entry name" value="GEO12009P1"/>
    <property type="match status" value="1"/>
</dbReference>
<dbReference type="Proteomes" id="UP000634229">
    <property type="component" value="Unassembled WGS sequence"/>
</dbReference>
<feature type="domain" description="Thioredoxin" evidence="6">
    <location>
        <begin position="11"/>
        <end position="141"/>
    </location>
</feature>
<dbReference type="InterPro" id="IPR013766">
    <property type="entry name" value="Thioredoxin_domain"/>
</dbReference>
<comment type="caution">
    <text evidence="7">The sequence shown here is derived from an EMBL/GenBank/DDBJ whole genome shotgun (WGS) entry which is preliminary data.</text>
</comment>
<evidence type="ECO:0000259" key="6">
    <source>
        <dbReference type="PROSITE" id="PS51352"/>
    </source>
</evidence>
<protein>
    <submittedName>
        <fullName evidence="7">Thioredoxin fold domain-containing protein</fullName>
    </submittedName>
</protein>
<evidence type="ECO:0000313" key="8">
    <source>
        <dbReference type="Proteomes" id="UP000634229"/>
    </source>
</evidence>
<evidence type="ECO:0000256" key="3">
    <source>
        <dbReference type="ARBA" id="ARBA00022982"/>
    </source>
</evidence>
<proteinExistence type="inferred from homology"/>
<accession>A0ABS1NBL2</accession>
<dbReference type="PANTHER" id="PTHR45663">
    <property type="entry name" value="GEO12009P1"/>
    <property type="match status" value="1"/>
</dbReference>